<evidence type="ECO:0000313" key="1">
    <source>
        <dbReference type="EMBL" id="MCI43454.1"/>
    </source>
</evidence>
<comment type="caution">
    <text evidence="1">The sequence shown here is derived from an EMBL/GenBank/DDBJ whole genome shotgun (WGS) entry which is preliminary data.</text>
</comment>
<sequence>MWLTSPSMGSAEEVKEG</sequence>
<protein>
    <submittedName>
        <fullName evidence="1">Uncharacterized protein</fullName>
    </submittedName>
</protein>
<evidence type="ECO:0000313" key="2">
    <source>
        <dbReference type="Proteomes" id="UP000265520"/>
    </source>
</evidence>
<keyword evidence="2" id="KW-1185">Reference proteome</keyword>
<proteinExistence type="predicted"/>
<dbReference type="AlphaFoldDB" id="A0A392S5J1"/>
<dbReference type="Proteomes" id="UP000265520">
    <property type="component" value="Unassembled WGS sequence"/>
</dbReference>
<reference evidence="1 2" key="1">
    <citation type="journal article" date="2018" name="Front. Plant Sci.">
        <title>Red Clover (Trifolium pratense) and Zigzag Clover (T. medium) - A Picture of Genomic Similarities and Differences.</title>
        <authorList>
            <person name="Dluhosova J."/>
            <person name="Istvanek J."/>
            <person name="Nedelnik J."/>
            <person name="Repkova J."/>
        </authorList>
    </citation>
    <scope>NUCLEOTIDE SEQUENCE [LARGE SCALE GENOMIC DNA]</scope>
    <source>
        <strain evidence="2">cv. 10/8</strain>
        <tissue evidence="1">Leaf</tissue>
    </source>
</reference>
<dbReference type="EMBL" id="LXQA010317648">
    <property type="protein sequence ID" value="MCI43454.1"/>
    <property type="molecule type" value="Genomic_DNA"/>
</dbReference>
<name>A0A392S5J1_9FABA</name>
<accession>A0A392S5J1</accession>
<organism evidence="1 2">
    <name type="scientific">Trifolium medium</name>
    <dbReference type="NCBI Taxonomy" id="97028"/>
    <lineage>
        <taxon>Eukaryota</taxon>
        <taxon>Viridiplantae</taxon>
        <taxon>Streptophyta</taxon>
        <taxon>Embryophyta</taxon>
        <taxon>Tracheophyta</taxon>
        <taxon>Spermatophyta</taxon>
        <taxon>Magnoliopsida</taxon>
        <taxon>eudicotyledons</taxon>
        <taxon>Gunneridae</taxon>
        <taxon>Pentapetalae</taxon>
        <taxon>rosids</taxon>
        <taxon>fabids</taxon>
        <taxon>Fabales</taxon>
        <taxon>Fabaceae</taxon>
        <taxon>Papilionoideae</taxon>
        <taxon>50 kb inversion clade</taxon>
        <taxon>NPAAA clade</taxon>
        <taxon>Hologalegina</taxon>
        <taxon>IRL clade</taxon>
        <taxon>Trifolieae</taxon>
        <taxon>Trifolium</taxon>
    </lineage>
</organism>
<feature type="non-terminal residue" evidence="1">
    <location>
        <position position="17"/>
    </location>
</feature>